<proteinExistence type="predicted"/>
<gene>
    <name evidence="1" type="ORF">CAPTEDRAFT_185301</name>
</gene>
<organism evidence="1">
    <name type="scientific">Capitella teleta</name>
    <name type="common">Polychaete worm</name>
    <dbReference type="NCBI Taxonomy" id="283909"/>
    <lineage>
        <taxon>Eukaryota</taxon>
        <taxon>Metazoa</taxon>
        <taxon>Spiralia</taxon>
        <taxon>Lophotrochozoa</taxon>
        <taxon>Annelida</taxon>
        <taxon>Polychaeta</taxon>
        <taxon>Sedentaria</taxon>
        <taxon>Scolecida</taxon>
        <taxon>Capitellidae</taxon>
        <taxon>Capitella</taxon>
    </lineage>
</organism>
<dbReference type="AlphaFoldDB" id="R7ULM6"/>
<dbReference type="EMBL" id="AMQN01043199">
    <property type="status" value="NOT_ANNOTATED_CDS"/>
    <property type="molecule type" value="Genomic_DNA"/>
</dbReference>
<evidence type="ECO:0008006" key="4">
    <source>
        <dbReference type="Google" id="ProtNLM"/>
    </source>
</evidence>
<keyword evidence="3" id="KW-1185">Reference proteome</keyword>
<protein>
    <recommendedName>
        <fullName evidence="4">THAP-type domain-containing protein</fullName>
    </recommendedName>
</protein>
<feature type="non-terminal residue" evidence="1">
    <location>
        <position position="265"/>
    </location>
</feature>
<reference evidence="1 3" key="2">
    <citation type="journal article" date="2013" name="Nature">
        <title>Insights into bilaterian evolution from three spiralian genomes.</title>
        <authorList>
            <person name="Simakov O."/>
            <person name="Marletaz F."/>
            <person name="Cho S.J."/>
            <person name="Edsinger-Gonzales E."/>
            <person name="Havlak P."/>
            <person name="Hellsten U."/>
            <person name="Kuo D.H."/>
            <person name="Larsson T."/>
            <person name="Lv J."/>
            <person name="Arendt D."/>
            <person name="Savage R."/>
            <person name="Osoegawa K."/>
            <person name="de Jong P."/>
            <person name="Grimwood J."/>
            <person name="Chapman J.A."/>
            <person name="Shapiro H."/>
            <person name="Aerts A."/>
            <person name="Otillar R.P."/>
            <person name="Terry A.Y."/>
            <person name="Boore J.L."/>
            <person name="Grigoriev I.V."/>
            <person name="Lindberg D.R."/>
            <person name="Seaver E.C."/>
            <person name="Weisblat D.A."/>
            <person name="Putnam N.H."/>
            <person name="Rokhsar D.S."/>
        </authorList>
    </citation>
    <scope>NUCLEOTIDE SEQUENCE</scope>
    <source>
        <strain evidence="1 3">I ESC-2004</strain>
    </source>
</reference>
<dbReference type="EMBL" id="KB300163">
    <property type="protein sequence ID" value="ELU07090.1"/>
    <property type="molecule type" value="Genomic_DNA"/>
</dbReference>
<dbReference type="EnsemblMetazoa" id="CapteT185301">
    <property type="protein sequence ID" value="CapteP185301"/>
    <property type="gene ID" value="CapteG185301"/>
</dbReference>
<dbReference type="OrthoDB" id="10241815at2759"/>
<evidence type="ECO:0000313" key="2">
    <source>
        <dbReference type="EnsemblMetazoa" id="CapteP185301"/>
    </source>
</evidence>
<name>R7ULM6_CAPTE</name>
<sequence length="265" mass="30898">MRIKDQEWRSSLVASLGREFTKEKLKMKSRKHLYICSRHFEEKCIVQGKKCHLVHGSIPTKFLPVALHSNAVKPRKEPSFREPPVVPERVRYLDFEDFRKTTARNVPASWLVVLSSTTEVALWHEAAQLRFQVDAAFNITLKSPCYRWRPDVRAVCSIQEVDARRASPDTTLHKNTPLRTASKQQLIDALKTERHSVSKLKKTVKALTKQKKELVSIDDTFHKTLTGIMDERNENASEFVQLFWEEQKKMHARTMSGHRWHPMMI</sequence>
<accession>R7ULM6</accession>
<evidence type="ECO:0000313" key="1">
    <source>
        <dbReference type="EMBL" id="ELU07090.1"/>
    </source>
</evidence>
<dbReference type="SUPFAM" id="SSF57716">
    <property type="entry name" value="Glucocorticoid receptor-like (DNA-binding domain)"/>
    <property type="match status" value="1"/>
</dbReference>
<reference evidence="3" key="1">
    <citation type="submission" date="2012-12" db="EMBL/GenBank/DDBJ databases">
        <authorList>
            <person name="Hellsten U."/>
            <person name="Grimwood J."/>
            <person name="Chapman J.A."/>
            <person name="Shapiro H."/>
            <person name="Aerts A."/>
            <person name="Otillar R.P."/>
            <person name="Terry A.Y."/>
            <person name="Boore J.L."/>
            <person name="Simakov O."/>
            <person name="Marletaz F."/>
            <person name="Cho S.-J."/>
            <person name="Edsinger-Gonzales E."/>
            <person name="Havlak P."/>
            <person name="Kuo D.-H."/>
            <person name="Larsson T."/>
            <person name="Lv J."/>
            <person name="Arendt D."/>
            <person name="Savage R."/>
            <person name="Osoegawa K."/>
            <person name="de Jong P."/>
            <person name="Lindberg D.R."/>
            <person name="Seaver E.C."/>
            <person name="Weisblat D.A."/>
            <person name="Putnam N.H."/>
            <person name="Grigoriev I.V."/>
            <person name="Rokhsar D.S."/>
        </authorList>
    </citation>
    <scope>NUCLEOTIDE SEQUENCE</scope>
    <source>
        <strain evidence="3">I ESC-2004</strain>
    </source>
</reference>
<evidence type="ECO:0000313" key="3">
    <source>
        <dbReference type="Proteomes" id="UP000014760"/>
    </source>
</evidence>
<dbReference type="HOGENOM" id="CLU_1051987_0_0_1"/>
<dbReference type="Proteomes" id="UP000014760">
    <property type="component" value="Unassembled WGS sequence"/>
</dbReference>
<reference evidence="2" key="3">
    <citation type="submission" date="2015-06" db="UniProtKB">
        <authorList>
            <consortium name="EnsemblMetazoa"/>
        </authorList>
    </citation>
    <scope>IDENTIFICATION</scope>
</reference>